<reference evidence="6 7" key="1">
    <citation type="journal article" date="2022" name="Allergy">
        <title>Genome assembly and annotation of Periplaneta americana reveal a comprehensive cockroach allergen profile.</title>
        <authorList>
            <person name="Wang L."/>
            <person name="Xiong Q."/>
            <person name="Saelim N."/>
            <person name="Wang L."/>
            <person name="Nong W."/>
            <person name="Wan A.T."/>
            <person name="Shi M."/>
            <person name="Liu X."/>
            <person name="Cao Q."/>
            <person name="Hui J.H.L."/>
            <person name="Sookrung N."/>
            <person name="Leung T.F."/>
            <person name="Tungtrongchitr A."/>
            <person name="Tsui S.K.W."/>
        </authorList>
    </citation>
    <scope>NUCLEOTIDE SEQUENCE [LARGE SCALE GENOMIC DNA]</scope>
    <source>
        <strain evidence="6">PWHHKU_190912</strain>
    </source>
</reference>
<accession>A0ABQ8TA74</accession>
<dbReference type="Pfam" id="PF00400">
    <property type="entry name" value="WD40"/>
    <property type="match status" value="1"/>
</dbReference>
<dbReference type="EMBL" id="JAJSOF020000013">
    <property type="protein sequence ID" value="KAJ4442986.1"/>
    <property type="molecule type" value="Genomic_DNA"/>
</dbReference>
<gene>
    <name evidence="6" type="ORF">ANN_04634</name>
</gene>
<dbReference type="Proteomes" id="UP001148838">
    <property type="component" value="Unassembled WGS sequence"/>
</dbReference>
<keyword evidence="1" id="KW-0597">Phosphoprotein</keyword>
<evidence type="ECO:0000256" key="5">
    <source>
        <dbReference type="SAM" id="MobiDB-lite"/>
    </source>
</evidence>
<evidence type="ECO:0000313" key="7">
    <source>
        <dbReference type="Proteomes" id="UP001148838"/>
    </source>
</evidence>
<dbReference type="PANTHER" id="PTHR14091">
    <property type="entry name" value="PERIODIC TRYPTOPHAN PROTEIN 1"/>
    <property type="match status" value="1"/>
</dbReference>
<evidence type="ECO:0000256" key="1">
    <source>
        <dbReference type="ARBA" id="ARBA00022553"/>
    </source>
</evidence>
<proteinExistence type="predicted"/>
<sequence>TVEEEEDNENTGTPENPVTSVSDEYNFDKYDEEDTKPDALLGIGNLAVYSNESGDPYVTLNQNENESDDDSEKEDDKINPRDNLILVGHVEVDASILEVYVYNEEEGTLYVHHDLLLPAYPLCIEWLNHDPIERKPGNLCAIGSMSPVIDVWDIDIVDCLEPAFKLGHRGNKKKVISKYGHRDAVLDLSWNSNMTHIIASGSADQTVLLWDLDSRKFASSLTSFQEKVQTLQWHPFEGQTLLVGSCDRVARVFDCRVEDAHRDWTVPGEVERVQWNHFSPFNFLVGTSTGSIHHIDCRTDAPLWELSAHSKEITGLALSSQCPGLLMTTGADGSQKTWDILDGSPSLVYEHKQKLGTLLCLDACPDLPFVACIGGDNKNHNFCVVDLMEYSGVKHRFANRELMQAIKSEEEEVESAEESSAMETADAMFESLSLDTSDQPQPSTSTVTMKNFQSSGLKNKEKAFGGKKKKFKKKK</sequence>
<name>A0ABQ8TA74_PERAM</name>
<feature type="region of interest" description="Disordered" evidence="5">
    <location>
        <begin position="54"/>
        <end position="79"/>
    </location>
</feature>
<feature type="region of interest" description="Disordered" evidence="5">
    <location>
        <begin position="1"/>
        <end position="23"/>
    </location>
</feature>
<evidence type="ECO:0008006" key="8">
    <source>
        <dbReference type="Google" id="ProtNLM"/>
    </source>
</evidence>
<dbReference type="InterPro" id="IPR044285">
    <property type="entry name" value="PWP1"/>
</dbReference>
<feature type="compositionally biased region" description="Basic residues" evidence="5">
    <location>
        <begin position="465"/>
        <end position="475"/>
    </location>
</feature>
<dbReference type="PROSITE" id="PS50082">
    <property type="entry name" value="WD_REPEATS_2"/>
    <property type="match status" value="2"/>
</dbReference>
<feature type="region of interest" description="Disordered" evidence="5">
    <location>
        <begin position="409"/>
        <end position="475"/>
    </location>
</feature>
<feature type="repeat" description="WD" evidence="4">
    <location>
        <begin position="306"/>
        <end position="348"/>
    </location>
</feature>
<keyword evidence="7" id="KW-1185">Reference proteome</keyword>
<evidence type="ECO:0000256" key="4">
    <source>
        <dbReference type="PROSITE-ProRule" id="PRU00221"/>
    </source>
</evidence>
<protein>
    <recommendedName>
        <fullName evidence="8">Periodic tryptophan protein 1</fullName>
    </recommendedName>
</protein>
<comment type="caution">
    <text evidence="6">The sequence shown here is derived from an EMBL/GenBank/DDBJ whole genome shotgun (WGS) entry which is preliminary data.</text>
</comment>
<feature type="compositionally biased region" description="Low complexity" evidence="5">
    <location>
        <begin position="418"/>
        <end position="427"/>
    </location>
</feature>
<dbReference type="InterPro" id="IPR019775">
    <property type="entry name" value="WD40_repeat_CS"/>
</dbReference>
<dbReference type="PROSITE" id="PS00678">
    <property type="entry name" value="WD_REPEATS_1"/>
    <property type="match status" value="1"/>
</dbReference>
<dbReference type="Gene3D" id="2.130.10.10">
    <property type="entry name" value="YVTN repeat-like/Quinoprotein amine dehydrogenase"/>
    <property type="match status" value="1"/>
</dbReference>
<evidence type="ECO:0000256" key="3">
    <source>
        <dbReference type="ARBA" id="ARBA00022737"/>
    </source>
</evidence>
<evidence type="ECO:0000256" key="2">
    <source>
        <dbReference type="ARBA" id="ARBA00022574"/>
    </source>
</evidence>
<dbReference type="SMART" id="SM00320">
    <property type="entry name" value="WD40"/>
    <property type="match status" value="5"/>
</dbReference>
<dbReference type="InterPro" id="IPR001680">
    <property type="entry name" value="WD40_rpt"/>
</dbReference>
<dbReference type="InterPro" id="IPR036322">
    <property type="entry name" value="WD40_repeat_dom_sf"/>
</dbReference>
<feature type="non-terminal residue" evidence="6">
    <location>
        <position position="1"/>
    </location>
</feature>
<feature type="compositionally biased region" description="Polar residues" evidence="5">
    <location>
        <begin position="433"/>
        <end position="457"/>
    </location>
</feature>
<dbReference type="PROSITE" id="PS50294">
    <property type="entry name" value="WD_REPEATS_REGION"/>
    <property type="match status" value="1"/>
</dbReference>
<evidence type="ECO:0000313" key="6">
    <source>
        <dbReference type="EMBL" id="KAJ4442986.1"/>
    </source>
</evidence>
<feature type="repeat" description="WD" evidence="4">
    <location>
        <begin position="178"/>
        <end position="220"/>
    </location>
</feature>
<keyword evidence="2 4" id="KW-0853">WD repeat</keyword>
<organism evidence="6 7">
    <name type="scientific">Periplaneta americana</name>
    <name type="common">American cockroach</name>
    <name type="synonym">Blatta americana</name>
    <dbReference type="NCBI Taxonomy" id="6978"/>
    <lineage>
        <taxon>Eukaryota</taxon>
        <taxon>Metazoa</taxon>
        <taxon>Ecdysozoa</taxon>
        <taxon>Arthropoda</taxon>
        <taxon>Hexapoda</taxon>
        <taxon>Insecta</taxon>
        <taxon>Pterygota</taxon>
        <taxon>Neoptera</taxon>
        <taxon>Polyneoptera</taxon>
        <taxon>Dictyoptera</taxon>
        <taxon>Blattodea</taxon>
        <taxon>Blattoidea</taxon>
        <taxon>Blattidae</taxon>
        <taxon>Blattinae</taxon>
        <taxon>Periplaneta</taxon>
    </lineage>
</organism>
<feature type="compositionally biased region" description="Polar residues" evidence="5">
    <location>
        <begin position="10"/>
        <end position="23"/>
    </location>
</feature>
<dbReference type="SUPFAM" id="SSF50978">
    <property type="entry name" value="WD40 repeat-like"/>
    <property type="match status" value="1"/>
</dbReference>
<keyword evidence="3" id="KW-0677">Repeat</keyword>
<dbReference type="PANTHER" id="PTHR14091:SF0">
    <property type="entry name" value="PERIODIC TRYPTOPHAN PROTEIN 1 HOMOLOG"/>
    <property type="match status" value="1"/>
</dbReference>
<dbReference type="InterPro" id="IPR015943">
    <property type="entry name" value="WD40/YVTN_repeat-like_dom_sf"/>
</dbReference>